<evidence type="ECO:0000313" key="3">
    <source>
        <dbReference type="Proteomes" id="UP000019473"/>
    </source>
</evidence>
<name>W9WV24_9EURO</name>
<dbReference type="VEuPathDB" id="FungiDB:A1O7_02592"/>
<evidence type="ECO:0000313" key="2">
    <source>
        <dbReference type="EMBL" id="EXJ62159.1"/>
    </source>
</evidence>
<reference evidence="2 3" key="1">
    <citation type="submission" date="2013-03" db="EMBL/GenBank/DDBJ databases">
        <title>The Genome Sequence of Cladophialophora yegresii CBS 114405.</title>
        <authorList>
            <consortium name="The Broad Institute Genomics Platform"/>
            <person name="Cuomo C."/>
            <person name="de Hoog S."/>
            <person name="Gorbushina A."/>
            <person name="Walker B."/>
            <person name="Young S.K."/>
            <person name="Zeng Q."/>
            <person name="Gargeya S."/>
            <person name="Fitzgerald M."/>
            <person name="Haas B."/>
            <person name="Abouelleil A."/>
            <person name="Allen A.W."/>
            <person name="Alvarado L."/>
            <person name="Arachchi H.M."/>
            <person name="Berlin A.M."/>
            <person name="Chapman S.B."/>
            <person name="Gainer-Dewar J."/>
            <person name="Goldberg J."/>
            <person name="Griggs A."/>
            <person name="Gujja S."/>
            <person name="Hansen M."/>
            <person name="Howarth C."/>
            <person name="Imamovic A."/>
            <person name="Ireland A."/>
            <person name="Larimer J."/>
            <person name="McCowan C."/>
            <person name="Murphy C."/>
            <person name="Pearson M."/>
            <person name="Poon T.W."/>
            <person name="Priest M."/>
            <person name="Roberts A."/>
            <person name="Saif S."/>
            <person name="Shea T."/>
            <person name="Sisk P."/>
            <person name="Sykes S."/>
            <person name="Wortman J."/>
            <person name="Nusbaum C."/>
            <person name="Birren B."/>
        </authorList>
    </citation>
    <scope>NUCLEOTIDE SEQUENCE [LARGE SCALE GENOMIC DNA]</scope>
    <source>
        <strain evidence="2 3">CBS 114405</strain>
    </source>
</reference>
<dbReference type="HOGENOM" id="CLU_1261400_0_0_1"/>
<dbReference type="RefSeq" id="XP_007754813.1">
    <property type="nucleotide sequence ID" value="XM_007756623.1"/>
</dbReference>
<sequence>MSPVKGRPVLSATASITSRTSSLPATPLDEIPETLWPRVLRTATTPEAGTPELSIDEITSTRLSLDDQAILTTLPKNGDRKEGQTLRAVSRTTFGTMWGEHNSRFKKMTKRLKNIPSGLFSRKDRRSREALTPTTTRTIPSPEPSLPQLELTTELYIPTTRTSSNSGNSAHSKPVTLVRDMSSPVRTPLLTLSEQMDYECKPKESESESRQEEMAKVRR</sequence>
<evidence type="ECO:0000256" key="1">
    <source>
        <dbReference type="SAM" id="MobiDB-lite"/>
    </source>
</evidence>
<feature type="compositionally biased region" description="Basic and acidic residues" evidence="1">
    <location>
        <begin position="198"/>
        <end position="219"/>
    </location>
</feature>
<dbReference type="GeneID" id="19177198"/>
<dbReference type="Proteomes" id="UP000019473">
    <property type="component" value="Unassembled WGS sequence"/>
</dbReference>
<organism evidence="2 3">
    <name type="scientific">Cladophialophora yegresii CBS 114405</name>
    <dbReference type="NCBI Taxonomy" id="1182544"/>
    <lineage>
        <taxon>Eukaryota</taxon>
        <taxon>Fungi</taxon>
        <taxon>Dikarya</taxon>
        <taxon>Ascomycota</taxon>
        <taxon>Pezizomycotina</taxon>
        <taxon>Eurotiomycetes</taxon>
        <taxon>Chaetothyriomycetidae</taxon>
        <taxon>Chaetothyriales</taxon>
        <taxon>Herpotrichiellaceae</taxon>
        <taxon>Cladophialophora</taxon>
    </lineage>
</organism>
<dbReference type="AlphaFoldDB" id="W9WV24"/>
<feature type="compositionally biased region" description="Low complexity" evidence="1">
    <location>
        <begin position="11"/>
        <end position="22"/>
    </location>
</feature>
<feature type="region of interest" description="Disordered" evidence="1">
    <location>
        <begin position="1"/>
        <end position="29"/>
    </location>
</feature>
<proteinExistence type="predicted"/>
<accession>W9WV24</accession>
<protein>
    <submittedName>
        <fullName evidence="2">Uncharacterized protein</fullName>
    </submittedName>
</protein>
<feature type="region of interest" description="Disordered" evidence="1">
    <location>
        <begin position="159"/>
        <end position="219"/>
    </location>
</feature>
<keyword evidence="3" id="KW-1185">Reference proteome</keyword>
<dbReference type="EMBL" id="AMGW01000002">
    <property type="protein sequence ID" value="EXJ62159.1"/>
    <property type="molecule type" value="Genomic_DNA"/>
</dbReference>
<feature type="compositionally biased region" description="Polar residues" evidence="1">
    <location>
        <begin position="159"/>
        <end position="171"/>
    </location>
</feature>
<comment type="caution">
    <text evidence="2">The sequence shown here is derived from an EMBL/GenBank/DDBJ whole genome shotgun (WGS) entry which is preliminary data.</text>
</comment>
<gene>
    <name evidence="2" type="ORF">A1O7_02592</name>
</gene>
<dbReference type="OrthoDB" id="4155902at2759"/>
<feature type="region of interest" description="Disordered" evidence="1">
    <location>
        <begin position="125"/>
        <end position="146"/>
    </location>
</feature>